<evidence type="ECO:0000313" key="2">
    <source>
        <dbReference type="Proteomes" id="UP000828390"/>
    </source>
</evidence>
<reference evidence="1" key="2">
    <citation type="submission" date="2020-11" db="EMBL/GenBank/DDBJ databases">
        <authorList>
            <person name="McCartney M.A."/>
            <person name="Auch B."/>
            <person name="Kono T."/>
            <person name="Mallez S."/>
            <person name="Becker A."/>
            <person name="Gohl D.M."/>
            <person name="Silverstein K.A.T."/>
            <person name="Koren S."/>
            <person name="Bechman K.B."/>
            <person name="Herman A."/>
            <person name="Abrahante J.E."/>
            <person name="Garbe J."/>
        </authorList>
    </citation>
    <scope>NUCLEOTIDE SEQUENCE</scope>
    <source>
        <strain evidence="1">Duluth1</strain>
        <tissue evidence="1">Whole animal</tissue>
    </source>
</reference>
<keyword evidence="2" id="KW-1185">Reference proteome</keyword>
<dbReference type="Proteomes" id="UP000828390">
    <property type="component" value="Unassembled WGS sequence"/>
</dbReference>
<comment type="caution">
    <text evidence="1">The sequence shown here is derived from an EMBL/GenBank/DDBJ whole genome shotgun (WGS) entry which is preliminary data.</text>
</comment>
<proteinExistence type="predicted"/>
<accession>A0A9D4S534</accession>
<evidence type="ECO:0000313" key="1">
    <source>
        <dbReference type="EMBL" id="KAH3890788.1"/>
    </source>
</evidence>
<sequence length="77" mass="9179">MFRCIAECLGAHEKVQKAHRMLRELKENRMERRLNPDRIFHYNLHWVGLDGMSGAQRLVVYTFTKPFTALIRILTHL</sequence>
<name>A0A9D4S534_DREPO</name>
<reference evidence="1" key="1">
    <citation type="journal article" date="2019" name="bioRxiv">
        <title>The Genome of the Zebra Mussel, Dreissena polymorpha: A Resource for Invasive Species Research.</title>
        <authorList>
            <person name="McCartney M.A."/>
            <person name="Auch B."/>
            <person name="Kono T."/>
            <person name="Mallez S."/>
            <person name="Zhang Y."/>
            <person name="Obille A."/>
            <person name="Becker A."/>
            <person name="Abrahante J.E."/>
            <person name="Garbe J."/>
            <person name="Badalamenti J.P."/>
            <person name="Herman A."/>
            <person name="Mangelson H."/>
            <person name="Liachko I."/>
            <person name="Sullivan S."/>
            <person name="Sone E.D."/>
            <person name="Koren S."/>
            <person name="Silverstein K.A.T."/>
            <person name="Beckman K.B."/>
            <person name="Gohl D.M."/>
        </authorList>
    </citation>
    <scope>NUCLEOTIDE SEQUENCE</scope>
    <source>
        <strain evidence="1">Duluth1</strain>
        <tissue evidence="1">Whole animal</tissue>
    </source>
</reference>
<gene>
    <name evidence="1" type="ORF">DPMN_014876</name>
</gene>
<organism evidence="1 2">
    <name type="scientific">Dreissena polymorpha</name>
    <name type="common">Zebra mussel</name>
    <name type="synonym">Mytilus polymorpha</name>
    <dbReference type="NCBI Taxonomy" id="45954"/>
    <lineage>
        <taxon>Eukaryota</taxon>
        <taxon>Metazoa</taxon>
        <taxon>Spiralia</taxon>
        <taxon>Lophotrochozoa</taxon>
        <taxon>Mollusca</taxon>
        <taxon>Bivalvia</taxon>
        <taxon>Autobranchia</taxon>
        <taxon>Heteroconchia</taxon>
        <taxon>Euheterodonta</taxon>
        <taxon>Imparidentia</taxon>
        <taxon>Neoheterodontei</taxon>
        <taxon>Myida</taxon>
        <taxon>Dreissenoidea</taxon>
        <taxon>Dreissenidae</taxon>
        <taxon>Dreissena</taxon>
    </lineage>
</organism>
<dbReference type="AlphaFoldDB" id="A0A9D4S534"/>
<protein>
    <submittedName>
        <fullName evidence="1">Uncharacterized protein</fullName>
    </submittedName>
</protein>
<dbReference type="EMBL" id="JAIWYP010000001">
    <property type="protein sequence ID" value="KAH3890788.1"/>
    <property type="molecule type" value="Genomic_DNA"/>
</dbReference>